<keyword evidence="2 10" id="KW-0547">Nucleotide-binding</keyword>
<evidence type="ECO:0000256" key="6">
    <source>
        <dbReference type="ARBA" id="ARBA00023235"/>
    </source>
</evidence>
<dbReference type="InterPro" id="IPR014017">
    <property type="entry name" value="DNA_helicase_UvrD-like_C"/>
</dbReference>
<comment type="catalytic activity">
    <reaction evidence="9">
        <text>ATP + H2O = ADP + phosphate + H(+)</text>
        <dbReference type="Rhea" id="RHEA:13065"/>
        <dbReference type="ChEBI" id="CHEBI:15377"/>
        <dbReference type="ChEBI" id="CHEBI:15378"/>
        <dbReference type="ChEBI" id="CHEBI:30616"/>
        <dbReference type="ChEBI" id="CHEBI:43474"/>
        <dbReference type="ChEBI" id="CHEBI:456216"/>
        <dbReference type="EC" id="5.6.2.4"/>
    </reaction>
</comment>
<evidence type="ECO:0000256" key="8">
    <source>
        <dbReference type="ARBA" id="ARBA00034808"/>
    </source>
</evidence>
<dbReference type="GO" id="GO:0000725">
    <property type="term" value="P:recombinational repair"/>
    <property type="evidence" value="ECO:0007669"/>
    <property type="project" value="TreeGrafter"/>
</dbReference>
<dbReference type="SUPFAM" id="SSF52540">
    <property type="entry name" value="P-loop containing nucleoside triphosphate hydrolases"/>
    <property type="match status" value="1"/>
</dbReference>
<keyword evidence="13" id="KW-1185">Reference proteome</keyword>
<dbReference type="EC" id="5.6.2.4" evidence="8"/>
<evidence type="ECO:0000256" key="3">
    <source>
        <dbReference type="ARBA" id="ARBA00022801"/>
    </source>
</evidence>
<dbReference type="Gene3D" id="1.10.10.160">
    <property type="match status" value="1"/>
</dbReference>
<proteinExistence type="inferred from homology"/>
<keyword evidence="3 10" id="KW-0378">Hydrolase</keyword>
<dbReference type="GO" id="GO:0043138">
    <property type="term" value="F:3'-5' DNA helicase activity"/>
    <property type="evidence" value="ECO:0007669"/>
    <property type="project" value="UniProtKB-EC"/>
</dbReference>
<dbReference type="Pfam" id="PF00580">
    <property type="entry name" value="UvrD-helicase"/>
    <property type="match status" value="1"/>
</dbReference>
<keyword evidence="5 10" id="KW-0067">ATP-binding</keyword>
<keyword evidence="4 10" id="KW-0347">Helicase</keyword>
<sequence>MSILQRRFWGRLFALSNLPVTASESGLQVNRDDPIPWHTLFGPIQLDNGMLFSTVNLTSADKTQSLSWYAKADAKAFVERCYQFWLDDKQQALPQQIQQIKGLLSQGYLSQSRWLVLKELVEQSYQGWPKDFDAQQLNPLAQKQFQFLQQMANADEHTLTRIREHYLQGQLSQYQDLFDEIEDHPLTKKQRIACVTSNDANLVLAGAGSGKTSTLVGRAAYLLKSGQCHPGQMLIMAFGKQAANEIGERLHNKLGNDAKGVNCSTFHSLGMAIITKVEGKLPKVSDLATKPRALTAWVGQHLTEHLKQPEYRRTLLRLIEQDPSLQPNKKAMEQYRKMKQLGLDSGGRIQFFKLQGSIKKTTKLLVELLPEFKQYRLALGPMQHQELRNLKPILVTLVEAYNRHLRQQDEIDFIDMIDKAHRYVRSGKFVSPWTHLLVDEFQDISRPRAHLIRALNRHADALFAVGDDWQSIYRFTGSDISLTTGFREFFGPTSQTNLDITFRYGDALNQISTAFVCKNPAQLPKQVKSFSQGDNPGVVLVDDSQPLDKIVVAVASRAKPGESIYLLARFGFQLPKGDQLAQLRAQHPTLSINSDTVHASKGKQADWVIVLGLSNGHHGFPSTKPSHPALEAMLPKQEHYAHAEERRLFYVALTRAKRQCFVVANSEQPSEFVRELHQLLTDKD</sequence>
<evidence type="ECO:0000259" key="11">
    <source>
        <dbReference type="PROSITE" id="PS51198"/>
    </source>
</evidence>
<comment type="similarity">
    <text evidence="1">Belongs to the helicase family. UvrD subfamily.</text>
</comment>
<dbReference type="OrthoDB" id="5298826at2"/>
<dbReference type="GO" id="GO:0005524">
    <property type="term" value="F:ATP binding"/>
    <property type="evidence" value="ECO:0007669"/>
    <property type="project" value="UniProtKB-UniRule"/>
</dbReference>
<dbReference type="Gene3D" id="3.40.50.300">
    <property type="entry name" value="P-loop containing nucleotide triphosphate hydrolases"/>
    <property type="match status" value="2"/>
</dbReference>
<evidence type="ECO:0000256" key="4">
    <source>
        <dbReference type="ARBA" id="ARBA00022806"/>
    </source>
</evidence>
<dbReference type="FunFam" id="3.40.50.300:FF:000975">
    <property type="entry name" value="DNA helicase"/>
    <property type="match status" value="1"/>
</dbReference>
<dbReference type="GO" id="GO:0003677">
    <property type="term" value="F:DNA binding"/>
    <property type="evidence" value="ECO:0007669"/>
    <property type="project" value="InterPro"/>
</dbReference>
<evidence type="ECO:0000313" key="12">
    <source>
        <dbReference type="EMBL" id="TKB57420.1"/>
    </source>
</evidence>
<organism evidence="12 13">
    <name type="scientific">Ferrimonas aestuarii</name>
    <dbReference type="NCBI Taxonomy" id="2569539"/>
    <lineage>
        <taxon>Bacteria</taxon>
        <taxon>Pseudomonadati</taxon>
        <taxon>Pseudomonadota</taxon>
        <taxon>Gammaproteobacteria</taxon>
        <taxon>Alteromonadales</taxon>
        <taxon>Ferrimonadaceae</taxon>
        <taxon>Ferrimonas</taxon>
    </lineage>
</organism>
<dbReference type="Proteomes" id="UP000305675">
    <property type="component" value="Unassembled WGS sequence"/>
</dbReference>
<comment type="caution">
    <text evidence="12">The sequence shown here is derived from an EMBL/GenBank/DDBJ whole genome shotgun (WGS) entry which is preliminary data.</text>
</comment>
<dbReference type="PANTHER" id="PTHR11070:SF63">
    <property type="entry name" value="DNA HELICASE IV"/>
    <property type="match status" value="1"/>
</dbReference>
<evidence type="ECO:0000256" key="7">
    <source>
        <dbReference type="ARBA" id="ARBA00034617"/>
    </source>
</evidence>
<feature type="binding site" evidence="10">
    <location>
        <begin position="205"/>
        <end position="212"/>
    </location>
    <ligand>
        <name>ATP</name>
        <dbReference type="ChEBI" id="CHEBI:30616"/>
    </ligand>
</feature>
<dbReference type="InterPro" id="IPR013986">
    <property type="entry name" value="DExx_box_DNA_helicase_dom_sf"/>
</dbReference>
<dbReference type="CDD" id="cd17932">
    <property type="entry name" value="DEXQc_UvrD"/>
    <property type="match status" value="1"/>
</dbReference>
<evidence type="ECO:0000256" key="2">
    <source>
        <dbReference type="ARBA" id="ARBA00022741"/>
    </source>
</evidence>
<accession>A0A4U1BRL6</accession>
<evidence type="ECO:0000256" key="9">
    <source>
        <dbReference type="ARBA" id="ARBA00048988"/>
    </source>
</evidence>
<dbReference type="InterPro" id="IPR027417">
    <property type="entry name" value="P-loop_NTPase"/>
</dbReference>
<dbReference type="EMBL" id="SWCJ01000002">
    <property type="protein sequence ID" value="TKB57420.1"/>
    <property type="molecule type" value="Genomic_DNA"/>
</dbReference>
<dbReference type="InterPro" id="IPR000212">
    <property type="entry name" value="DNA_helicase_UvrD/REP"/>
</dbReference>
<evidence type="ECO:0000256" key="1">
    <source>
        <dbReference type="ARBA" id="ARBA00009922"/>
    </source>
</evidence>
<feature type="domain" description="UvrD-like helicase ATP-binding" evidence="11">
    <location>
        <begin position="184"/>
        <end position="505"/>
    </location>
</feature>
<evidence type="ECO:0000256" key="10">
    <source>
        <dbReference type="PROSITE-ProRule" id="PRU00560"/>
    </source>
</evidence>
<dbReference type="GO" id="GO:0005829">
    <property type="term" value="C:cytosol"/>
    <property type="evidence" value="ECO:0007669"/>
    <property type="project" value="TreeGrafter"/>
</dbReference>
<dbReference type="PANTHER" id="PTHR11070">
    <property type="entry name" value="UVRD / RECB / PCRA DNA HELICASE FAMILY MEMBER"/>
    <property type="match status" value="1"/>
</dbReference>
<dbReference type="RefSeq" id="WP_136862066.1">
    <property type="nucleotide sequence ID" value="NZ_SWCJ01000002.1"/>
</dbReference>
<dbReference type="Pfam" id="PF13361">
    <property type="entry name" value="UvrD_C"/>
    <property type="match status" value="1"/>
</dbReference>
<evidence type="ECO:0000256" key="5">
    <source>
        <dbReference type="ARBA" id="ARBA00022840"/>
    </source>
</evidence>
<dbReference type="GO" id="GO:0016887">
    <property type="term" value="F:ATP hydrolysis activity"/>
    <property type="evidence" value="ECO:0007669"/>
    <property type="project" value="RHEA"/>
</dbReference>
<name>A0A4U1BRL6_9GAMM</name>
<evidence type="ECO:0000313" key="13">
    <source>
        <dbReference type="Proteomes" id="UP000305675"/>
    </source>
</evidence>
<comment type="catalytic activity">
    <reaction evidence="7">
        <text>Couples ATP hydrolysis with the unwinding of duplex DNA by translocating in the 3'-5' direction.</text>
        <dbReference type="EC" id="5.6.2.4"/>
    </reaction>
</comment>
<dbReference type="InterPro" id="IPR014016">
    <property type="entry name" value="UvrD-like_ATP-bd"/>
</dbReference>
<gene>
    <name evidence="12" type="ORF">FCL42_03865</name>
</gene>
<dbReference type="AlphaFoldDB" id="A0A4U1BRL6"/>
<dbReference type="PROSITE" id="PS51198">
    <property type="entry name" value="UVRD_HELICASE_ATP_BIND"/>
    <property type="match status" value="1"/>
</dbReference>
<reference evidence="12 13" key="1">
    <citation type="submission" date="2019-04" db="EMBL/GenBank/DDBJ databases">
        <authorList>
            <person name="Hwang J.C."/>
        </authorList>
    </citation>
    <scope>NUCLEOTIDE SEQUENCE [LARGE SCALE GENOMIC DNA]</scope>
    <source>
        <strain evidence="12 13">IMCC35002</strain>
    </source>
</reference>
<keyword evidence="6" id="KW-0413">Isomerase</keyword>
<protein>
    <recommendedName>
        <fullName evidence="8">DNA 3'-5' helicase</fullName>
        <ecNumber evidence="8">5.6.2.4</ecNumber>
    </recommendedName>
</protein>